<dbReference type="AlphaFoldDB" id="A0A385YXC6"/>
<dbReference type="PANTHER" id="PTHR43176:SF3">
    <property type="entry name" value="3-HYDROXYISOBUTYRYL-COA HYDROLASE, MITOCHONDRIAL"/>
    <property type="match status" value="1"/>
</dbReference>
<dbReference type="GO" id="GO:0006574">
    <property type="term" value="P:L-valine catabolic process"/>
    <property type="evidence" value="ECO:0007669"/>
    <property type="project" value="TreeGrafter"/>
</dbReference>
<evidence type="ECO:0000313" key="6">
    <source>
        <dbReference type="Proteomes" id="UP000265560"/>
    </source>
</evidence>
<dbReference type="OrthoDB" id="9790967at2"/>
<proteinExistence type="predicted"/>
<reference evidence="6" key="1">
    <citation type="submission" date="2018-09" db="EMBL/GenBank/DDBJ databases">
        <authorList>
            <person name="Zhu H."/>
        </authorList>
    </citation>
    <scope>NUCLEOTIDE SEQUENCE [LARGE SCALE GENOMIC DNA]</scope>
    <source>
        <strain evidence="6">K2W31S-8</strain>
    </source>
</reference>
<dbReference type="Proteomes" id="UP000265560">
    <property type="component" value="Chromosome"/>
</dbReference>
<evidence type="ECO:0000256" key="3">
    <source>
        <dbReference type="ARBA" id="ARBA00022801"/>
    </source>
</evidence>
<sequence>MSESAATVLATVRNRIGHLTLNRPDGLNALTLPMIRALSQQLRAWAVDPTVVAVVLRASGEKAFCAGGDIRALHDSFRAGDDLHTVFFEEEYALDQNIHAYPKPLVALMDGFVLGGGMGLAQGAALRVVTERVRMGMPETGIGYFPDVGGSYFLSRLPGELGLYLGITGVQIRAADALHARLADWCLPSELLAEFDRCLDQLSWTTHPQESLRTLLATLASNQLPGAELKALQPAIDAHFAQADLPAIRAALLAETRPEFQDWAAQTAKLLDSRSPLAMSVTLELLRRGRQLPLSDCFELELHLDRQWFAKGDIIEGVRALLIDKDKTPRWNPPTLAQLDAERVNDFFSGFQAASGKSQRSA</sequence>
<dbReference type="SUPFAM" id="SSF52096">
    <property type="entry name" value="ClpP/crotonase"/>
    <property type="match status" value="1"/>
</dbReference>
<keyword evidence="5" id="KW-0413">Isomerase</keyword>
<dbReference type="NCBIfam" id="NF004127">
    <property type="entry name" value="PRK05617.1"/>
    <property type="match status" value="1"/>
</dbReference>
<dbReference type="RefSeq" id="WP_119892184.1">
    <property type="nucleotide sequence ID" value="NZ_CP032419.1"/>
</dbReference>
<dbReference type="GO" id="GO:0005829">
    <property type="term" value="C:cytosol"/>
    <property type="evidence" value="ECO:0007669"/>
    <property type="project" value="TreeGrafter"/>
</dbReference>
<dbReference type="EC" id="3.1.2.4" evidence="2"/>
<evidence type="ECO:0000313" key="5">
    <source>
        <dbReference type="EMBL" id="AYC31559.1"/>
    </source>
</evidence>
<dbReference type="EMBL" id="CP032419">
    <property type="protein sequence ID" value="AYC31559.1"/>
    <property type="molecule type" value="Genomic_DNA"/>
</dbReference>
<dbReference type="GO" id="GO:0016853">
    <property type="term" value="F:isomerase activity"/>
    <property type="evidence" value="ECO:0007669"/>
    <property type="project" value="UniProtKB-KW"/>
</dbReference>
<gene>
    <name evidence="5" type="ORF">D3880_03725</name>
</gene>
<evidence type="ECO:0000256" key="1">
    <source>
        <dbReference type="ARBA" id="ARBA00001709"/>
    </source>
</evidence>
<dbReference type="InterPro" id="IPR032259">
    <property type="entry name" value="HIBYL-CoA-H"/>
</dbReference>
<dbReference type="InterPro" id="IPR045004">
    <property type="entry name" value="ECH_dom"/>
</dbReference>
<keyword evidence="6" id="KW-1185">Reference proteome</keyword>
<dbReference type="Gene3D" id="3.90.226.10">
    <property type="entry name" value="2-enoyl-CoA Hydratase, Chain A, domain 1"/>
    <property type="match status" value="1"/>
</dbReference>
<feature type="domain" description="Enoyl-CoA hydratase/isomerase" evidence="4">
    <location>
        <begin position="16"/>
        <end position="348"/>
    </location>
</feature>
<name>A0A385YXC6_9PSED</name>
<accession>A0A385YXC6</accession>
<dbReference type="Pfam" id="PF16113">
    <property type="entry name" value="ECH_2"/>
    <property type="match status" value="1"/>
</dbReference>
<dbReference type="KEGG" id="pcav:D3880_03725"/>
<dbReference type="CDD" id="cd06558">
    <property type="entry name" value="crotonase-like"/>
    <property type="match status" value="1"/>
</dbReference>
<organism evidence="5 6">
    <name type="scientific">Pseudomonas cavernae</name>
    <dbReference type="NCBI Taxonomy" id="2320867"/>
    <lineage>
        <taxon>Bacteria</taxon>
        <taxon>Pseudomonadati</taxon>
        <taxon>Pseudomonadota</taxon>
        <taxon>Gammaproteobacteria</taxon>
        <taxon>Pseudomonadales</taxon>
        <taxon>Pseudomonadaceae</taxon>
        <taxon>Pseudomonas</taxon>
    </lineage>
</organism>
<dbReference type="InterPro" id="IPR029045">
    <property type="entry name" value="ClpP/crotonase-like_dom_sf"/>
</dbReference>
<dbReference type="GO" id="GO:0003860">
    <property type="term" value="F:3-hydroxyisobutyryl-CoA hydrolase activity"/>
    <property type="evidence" value="ECO:0007669"/>
    <property type="project" value="UniProtKB-EC"/>
</dbReference>
<dbReference type="PANTHER" id="PTHR43176">
    <property type="entry name" value="3-HYDROXYISOBUTYRYL-COA HYDROLASE-RELATED"/>
    <property type="match status" value="1"/>
</dbReference>
<keyword evidence="3" id="KW-0378">Hydrolase</keyword>
<comment type="catalytic activity">
    <reaction evidence="1">
        <text>3-hydroxy-2-methylpropanoyl-CoA + H2O = 3-hydroxy-2-methylpropanoate + CoA + H(+)</text>
        <dbReference type="Rhea" id="RHEA:20888"/>
        <dbReference type="ChEBI" id="CHEBI:11805"/>
        <dbReference type="ChEBI" id="CHEBI:15377"/>
        <dbReference type="ChEBI" id="CHEBI:15378"/>
        <dbReference type="ChEBI" id="CHEBI:57287"/>
        <dbReference type="ChEBI" id="CHEBI:57340"/>
        <dbReference type="EC" id="3.1.2.4"/>
    </reaction>
</comment>
<evidence type="ECO:0000256" key="2">
    <source>
        <dbReference type="ARBA" id="ARBA00011915"/>
    </source>
</evidence>
<protein>
    <recommendedName>
        <fullName evidence="2">3-hydroxyisobutyryl-CoA hydrolase</fullName>
        <ecNumber evidence="2">3.1.2.4</ecNumber>
    </recommendedName>
</protein>
<evidence type="ECO:0000259" key="4">
    <source>
        <dbReference type="Pfam" id="PF16113"/>
    </source>
</evidence>